<name>A0A453J1J5_AEGTS</name>
<reference evidence="1" key="4">
    <citation type="submission" date="2019-03" db="UniProtKB">
        <authorList>
            <consortium name="EnsemblPlants"/>
        </authorList>
    </citation>
    <scope>IDENTIFICATION</scope>
</reference>
<dbReference type="Proteomes" id="UP000015105">
    <property type="component" value="Chromosome 4D"/>
</dbReference>
<reference evidence="2" key="1">
    <citation type="journal article" date="2014" name="Science">
        <title>Ancient hybridizations among the ancestral genomes of bread wheat.</title>
        <authorList>
            <consortium name="International Wheat Genome Sequencing Consortium,"/>
            <person name="Marcussen T."/>
            <person name="Sandve S.R."/>
            <person name="Heier L."/>
            <person name="Spannagl M."/>
            <person name="Pfeifer M."/>
            <person name="Jakobsen K.S."/>
            <person name="Wulff B.B."/>
            <person name="Steuernagel B."/>
            <person name="Mayer K.F."/>
            <person name="Olsen O.A."/>
        </authorList>
    </citation>
    <scope>NUCLEOTIDE SEQUENCE [LARGE SCALE GENOMIC DNA]</scope>
    <source>
        <strain evidence="2">cv. AL8/78</strain>
    </source>
</reference>
<dbReference type="AlphaFoldDB" id="A0A453J1J5"/>
<organism evidence="1 2">
    <name type="scientific">Aegilops tauschii subsp. strangulata</name>
    <name type="common">Goatgrass</name>
    <dbReference type="NCBI Taxonomy" id="200361"/>
    <lineage>
        <taxon>Eukaryota</taxon>
        <taxon>Viridiplantae</taxon>
        <taxon>Streptophyta</taxon>
        <taxon>Embryophyta</taxon>
        <taxon>Tracheophyta</taxon>
        <taxon>Spermatophyta</taxon>
        <taxon>Magnoliopsida</taxon>
        <taxon>Liliopsida</taxon>
        <taxon>Poales</taxon>
        <taxon>Poaceae</taxon>
        <taxon>BOP clade</taxon>
        <taxon>Pooideae</taxon>
        <taxon>Triticodae</taxon>
        <taxon>Triticeae</taxon>
        <taxon>Triticinae</taxon>
        <taxon>Aegilops</taxon>
    </lineage>
</organism>
<reference evidence="1" key="3">
    <citation type="journal article" date="2017" name="Nature">
        <title>Genome sequence of the progenitor of the wheat D genome Aegilops tauschii.</title>
        <authorList>
            <person name="Luo M.C."/>
            <person name="Gu Y.Q."/>
            <person name="Puiu D."/>
            <person name="Wang H."/>
            <person name="Twardziok S.O."/>
            <person name="Deal K.R."/>
            <person name="Huo N."/>
            <person name="Zhu T."/>
            <person name="Wang L."/>
            <person name="Wang Y."/>
            <person name="McGuire P.E."/>
            <person name="Liu S."/>
            <person name="Long H."/>
            <person name="Ramasamy R.K."/>
            <person name="Rodriguez J.C."/>
            <person name="Van S.L."/>
            <person name="Yuan L."/>
            <person name="Wang Z."/>
            <person name="Xia Z."/>
            <person name="Xiao L."/>
            <person name="Anderson O.D."/>
            <person name="Ouyang S."/>
            <person name="Liang Y."/>
            <person name="Zimin A.V."/>
            <person name="Pertea G."/>
            <person name="Qi P."/>
            <person name="Bennetzen J.L."/>
            <person name="Dai X."/>
            <person name="Dawson M.W."/>
            <person name="Muller H.G."/>
            <person name="Kugler K."/>
            <person name="Rivarola-Duarte L."/>
            <person name="Spannagl M."/>
            <person name="Mayer K.F.X."/>
            <person name="Lu F.H."/>
            <person name="Bevan M.W."/>
            <person name="Leroy P."/>
            <person name="Li P."/>
            <person name="You F.M."/>
            <person name="Sun Q."/>
            <person name="Liu Z."/>
            <person name="Lyons E."/>
            <person name="Wicker T."/>
            <person name="Salzberg S.L."/>
            <person name="Devos K.M."/>
            <person name="Dvorak J."/>
        </authorList>
    </citation>
    <scope>NUCLEOTIDE SEQUENCE [LARGE SCALE GENOMIC DNA]</scope>
    <source>
        <strain evidence="1">cv. AL8/78</strain>
    </source>
</reference>
<keyword evidence="2" id="KW-1185">Reference proteome</keyword>
<proteinExistence type="predicted"/>
<reference evidence="1" key="5">
    <citation type="journal article" date="2021" name="G3 (Bethesda)">
        <title>Aegilops tauschii genome assembly Aet v5.0 features greater sequence contiguity and improved annotation.</title>
        <authorList>
            <person name="Wang L."/>
            <person name="Zhu T."/>
            <person name="Rodriguez J.C."/>
            <person name="Deal K.R."/>
            <person name="Dubcovsky J."/>
            <person name="McGuire P.E."/>
            <person name="Lux T."/>
            <person name="Spannagl M."/>
            <person name="Mayer K.F.X."/>
            <person name="Baldrich P."/>
            <person name="Meyers B.C."/>
            <person name="Huo N."/>
            <person name="Gu Y.Q."/>
            <person name="Zhou H."/>
            <person name="Devos K.M."/>
            <person name="Bennetzen J.L."/>
            <person name="Unver T."/>
            <person name="Budak H."/>
            <person name="Gulick P.J."/>
            <person name="Galiba G."/>
            <person name="Kalapos B."/>
            <person name="Nelson D.R."/>
            <person name="Li P."/>
            <person name="You F.M."/>
            <person name="Luo M.C."/>
            <person name="Dvorak J."/>
        </authorList>
    </citation>
    <scope>NUCLEOTIDE SEQUENCE [LARGE SCALE GENOMIC DNA]</scope>
    <source>
        <strain evidence="1">cv. AL8/78</strain>
    </source>
</reference>
<dbReference type="EnsemblPlants" id="AET4Gv20761700.2">
    <property type="protein sequence ID" value="AET4Gv20761700.2"/>
    <property type="gene ID" value="AET4Gv20761700"/>
</dbReference>
<accession>A0A453J1J5</accession>
<reference evidence="2" key="2">
    <citation type="journal article" date="2017" name="Nat. Plants">
        <title>The Aegilops tauschii genome reveals multiple impacts of transposons.</title>
        <authorList>
            <person name="Zhao G."/>
            <person name="Zou C."/>
            <person name="Li K."/>
            <person name="Wang K."/>
            <person name="Li T."/>
            <person name="Gao L."/>
            <person name="Zhang X."/>
            <person name="Wang H."/>
            <person name="Yang Z."/>
            <person name="Liu X."/>
            <person name="Jiang W."/>
            <person name="Mao L."/>
            <person name="Kong X."/>
            <person name="Jiao Y."/>
            <person name="Jia J."/>
        </authorList>
    </citation>
    <scope>NUCLEOTIDE SEQUENCE [LARGE SCALE GENOMIC DNA]</scope>
    <source>
        <strain evidence="2">cv. AL8/78</strain>
    </source>
</reference>
<evidence type="ECO:0000313" key="1">
    <source>
        <dbReference type="EnsemblPlants" id="AET4Gv20761700.2"/>
    </source>
</evidence>
<sequence length="45" mass="4789">AEDGRPCACEAGRAARRGRRRALPRRAGAGKLISSPFLCHAISEP</sequence>
<protein>
    <submittedName>
        <fullName evidence="1">Uncharacterized protein</fullName>
    </submittedName>
</protein>
<dbReference type="Gramene" id="AET4Gv20761700.2">
    <property type="protein sequence ID" value="AET4Gv20761700.2"/>
    <property type="gene ID" value="AET4Gv20761700"/>
</dbReference>
<evidence type="ECO:0000313" key="2">
    <source>
        <dbReference type="Proteomes" id="UP000015105"/>
    </source>
</evidence>